<protein>
    <recommendedName>
        <fullName evidence="2">Serine aminopeptidase S33 domain-containing protein</fullName>
    </recommendedName>
</protein>
<dbReference type="SUPFAM" id="SSF53474">
    <property type="entry name" value="alpha/beta-Hydrolases"/>
    <property type="match status" value="1"/>
</dbReference>
<dbReference type="InterPro" id="IPR002918">
    <property type="entry name" value="Lipase_EstA/Esterase_EstB"/>
</dbReference>
<name>A0ABQ5YRF0_9BURK</name>
<proteinExistence type="predicted"/>
<organism evidence="3 4">
    <name type="scientific">Limnobacter litoralis</name>
    <dbReference type="NCBI Taxonomy" id="481366"/>
    <lineage>
        <taxon>Bacteria</taxon>
        <taxon>Pseudomonadati</taxon>
        <taxon>Pseudomonadota</taxon>
        <taxon>Betaproteobacteria</taxon>
        <taxon>Burkholderiales</taxon>
        <taxon>Burkholderiaceae</taxon>
        <taxon>Limnobacter</taxon>
    </lineage>
</organism>
<dbReference type="Proteomes" id="UP001156664">
    <property type="component" value="Unassembled WGS sequence"/>
</dbReference>
<feature type="chain" id="PRO_5046025654" description="Serine aminopeptidase S33 domain-containing protein" evidence="1">
    <location>
        <begin position="27"/>
        <end position="270"/>
    </location>
</feature>
<comment type="caution">
    <text evidence="3">The sequence shown here is derived from an EMBL/GenBank/DDBJ whole genome shotgun (WGS) entry which is preliminary data.</text>
</comment>
<dbReference type="PANTHER" id="PTHR32015:SF1">
    <property type="entry name" value="LIPASE"/>
    <property type="match status" value="1"/>
</dbReference>
<accession>A0ABQ5YRF0</accession>
<feature type="domain" description="Serine aminopeptidase S33" evidence="2">
    <location>
        <begin position="49"/>
        <end position="160"/>
    </location>
</feature>
<dbReference type="InterPro" id="IPR022742">
    <property type="entry name" value="Hydrolase_4"/>
</dbReference>
<evidence type="ECO:0000259" key="2">
    <source>
        <dbReference type="Pfam" id="PF12146"/>
    </source>
</evidence>
<dbReference type="InterPro" id="IPR029058">
    <property type="entry name" value="AB_hydrolase_fold"/>
</dbReference>
<evidence type="ECO:0000256" key="1">
    <source>
        <dbReference type="SAM" id="SignalP"/>
    </source>
</evidence>
<evidence type="ECO:0000313" key="4">
    <source>
        <dbReference type="Proteomes" id="UP001156664"/>
    </source>
</evidence>
<dbReference type="RefSeq" id="WP_284279316.1">
    <property type="nucleotide sequence ID" value="NZ_BSOJ01000002.1"/>
</dbReference>
<feature type="signal peptide" evidence="1">
    <location>
        <begin position="1"/>
        <end position="26"/>
    </location>
</feature>
<dbReference type="Pfam" id="PF12146">
    <property type="entry name" value="Hydrolase_4"/>
    <property type="match status" value="1"/>
</dbReference>
<dbReference type="PANTHER" id="PTHR32015">
    <property type="entry name" value="FASTING INDUCED LIPASE"/>
    <property type="match status" value="1"/>
</dbReference>
<reference evidence="4" key="1">
    <citation type="journal article" date="2019" name="Int. J. Syst. Evol. Microbiol.">
        <title>The Global Catalogue of Microorganisms (GCM) 10K type strain sequencing project: providing services to taxonomists for standard genome sequencing and annotation.</title>
        <authorList>
            <consortium name="The Broad Institute Genomics Platform"/>
            <consortium name="The Broad Institute Genome Sequencing Center for Infectious Disease"/>
            <person name="Wu L."/>
            <person name="Ma J."/>
        </authorList>
    </citation>
    <scope>NUCLEOTIDE SEQUENCE [LARGE SCALE GENOMIC DNA]</scope>
    <source>
        <strain evidence="4">NBRC 105857</strain>
    </source>
</reference>
<dbReference type="Gene3D" id="3.40.50.1820">
    <property type="entry name" value="alpha/beta hydrolase"/>
    <property type="match status" value="1"/>
</dbReference>
<gene>
    <name evidence="3" type="ORF">GCM10007875_01090</name>
</gene>
<keyword evidence="1" id="KW-0732">Signal</keyword>
<keyword evidence="4" id="KW-1185">Reference proteome</keyword>
<dbReference type="EMBL" id="BSOJ01000002">
    <property type="protein sequence ID" value="GLR25022.1"/>
    <property type="molecule type" value="Genomic_DNA"/>
</dbReference>
<dbReference type="PROSITE" id="PS51257">
    <property type="entry name" value="PROKAR_LIPOPROTEIN"/>
    <property type="match status" value="1"/>
</dbReference>
<sequence length="270" mass="29495">MHFFSKLTLRMFLLSLPLWLAGCAHFQDQSLGLPGLVNVDCQSVDRPPVILIHGTFANTRRAFSSLAPVLKRQGYCLYAMNYGSRGMFGLNGMAEIDTSVDQLSQFTDGVLRNTGAGKVILVGHSQGGLIAFLMARRPEFEGKIDRIVAVAPSLRGTTRVPADFNSEHCPACAEQGANSEFMARVHSEKMDSEGVKALIIATKQDEVVTPVSSQFLQEPEVTNVLLQDEFPNVRASHSGLMHVPEAVALIKNYLSSTDDKAKFDEAGRKP</sequence>
<evidence type="ECO:0000313" key="3">
    <source>
        <dbReference type="EMBL" id="GLR25022.1"/>
    </source>
</evidence>